<protein>
    <submittedName>
        <fullName evidence="3">RsfA family transcriptional regulator</fullName>
    </submittedName>
</protein>
<sequence length="158" mass="18594">MDAPRQDAWKDEEDVLLARTVLRHIQDGKTQLEAFQEVAEQLKRTPAACGFRWNATVRKSYQKDIREAKQNRKSRSVFTQASLQKDTPISLDDAISFLKEMKTNQYSTQDHEQLQSQLHKLNEDNVKLKDQLKQLEEAWNEMDKLVTFVKKSRHKTYT</sequence>
<reference evidence="3 4" key="1">
    <citation type="submission" date="2022-04" db="EMBL/GenBank/DDBJ databases">
        <title>Halobacillus sp. isolated from saltern.</title>
        <authorList>
            <person name="Won M."/>
            <person name="Lee C.-M."/>
            <person name="Woen H.-Y."/>
            <person name="Kwon S.-W."/>
        </authorList>
    </citation>
    <scope>NUCLEOTIDE SEQUENCE [LARGE SCALE GENOMIC DNA]</scope>
    <source>
        <strain evidence="3 4">SSTM10-2</strain>
    </source>
</reference>
<evidence type="ECO:0000313" key="3">
    <source>
        <dbReference type="EMBL" id="UOQ93072.1"/>
    </source>
</evidence>
<dbReference type="PANTHER" id="PTHR41302">
    <property type="entry name" value="PRESPORE-SPECIFIC TRANSCRIPTIONAL REGULATOR RSFA-RELATED"/>
    <property type="match status" value="1"/>
</dbReference>
<accession>A0ABY4GY00</accession>
<feature type="coiled-coil region" evidence="1">
    <location>
        <begin position="111"/>
        <end position="145"/>
    </location>
</feature>
<evidence type="ECO:0000256" key="1">
    <source>
        <dbReference type="SAM" id="Coils"/>
    </source>
</evidence>
<organism evidence="3 4">
    <name type="scientific">Halobacillus shinanisalinarum</name>
    <dbReference type="NCBI Taxonomy" id="2932258"/>
    <lineage>
        <taxon>Bacteria</taxon>
        <taxon>Bacillati</taxon>
        <taxon>Bacillota</taxon>
        <taxon>Bacilli</taxon>
        <taxon>Bacillales</taxon>
        <taxon>Bacillaceae</taxon>
        <taxon>Halobacillus</taxon>
    </lineage>
</organism>
<dbReference type="PROSITE" id="PS50090">
    <property type="entry name" value="MYB_LIKE"/>
    <property type="match status" value="1"/>
</dbReference>
<dbReference type="Pfam" id="PF13921">
    <property type="entry name" value="Myb_DNA-bind_6"/>
    <property type="match status" value="1"/>
</dbReference>
<proteinExistence type="predicted"/>
<dbReference type="PANTHER" id="PTHR41302:SF2">
    <property type="entry name" value="PRESPORE SPECIFIC TRANSCRIPTIONAL ACTIVATOR RSFA"/>
    <property type="match status" value="1"/>
</dbReference>
<dbReference type="RefSeq" id="WP_244752676.1">
    <property type="nucleotide sequence ID" value="NZ_CP095074.1"/>
</dbReference>
<keyword evidence="1" id="KW-0175">Coiled coil</keyword>
<keyword evidence="4" id="KW-1185">Reference proteome</keyword>
<name>A0ABY4GY00_9BACI</name>
<dbReference type="NCBIfam" id="TIGR02894">
    <property type="entry name" value="DNA_bind_RsfA"/>
    <property type="match status" value="1"/>
</dbReference>
<evidence type="ECO:0000259" key="2">
    <source>
        <dbReference type="PROSITE" id="PS50090"/>
    </source>
</evidence>
<dbReference type="InterPro" id="IPR001005">
    <property type="entry name" value="SANT/Myb"/>
</dbReference>
<gene>
    <name evidence="3" type="ORF">MUO14_22190</name>
</gene>
<evidence type="ECO:0000313" key="4">
    <source>
        <dbReference type="Proteomes" id="UP000831880"/>
    </source>
</evidence>
<dbReference type="EMBL" id="CP095074">
    <property type="protein sequence ID" value="UOQ93072.1"/>
    <property type="molecule type" value="Genomic_DNA"/>
</dbReference>
<dbReference type="InterPro" id="IPR014243">
    <property type="entry name" value="RsfA-like"/>
</dbReference>
<dbReference type="Proteomes" id="UP000831880">
    <property type="component" value="Chromosome"/>
</dbReference>
<feature type="domain" description="Myb-like" evidence="2">
    <location>
        <begin position="5"/>
        <end position="57"/>
    </location>
</feature>